<dbReference type="KEGG" id="abas:ACPOL_6705"/>
<keyword evidence="2" id="KW-1185">Reference proteome</keyword>
<organism evidence="1 2">
    <name type="scientific">Acidisarcina polymorpha</name>
    <dbReference type="NCBI Taxonomy" id="2211140"/>
    <lineage>
        <taxon>Bacteria</taxon>
        <taxon>Pseudomonadati</taxon>
        <taxon>Acidobacteriota</taxon>
        <taxon>Terriglobia</taxon>
        <taxon>Terriglobales</taxon>
        <taxon>Acidobacteriaceae</taxon>
        <taxon>Acidisarcina</taxon>
    </lineage>
</organism>
<proteinExistence type="predicted"/>
<reference evidence="1 2" key="1">
    <citation type="journal article" date="2018" name="Front. Microbiol.">
        <title>Hydrolytic Capabilities as a Key to Environmental Success: Chitinolytic and Cellulolytic Acidobacteria From Acidic Sub-arctic Soils and Boreal Peatlands.</title>
        <authorList>
            <person name="Belova S.E."/>
            <person name="Ravin N.V."/>
            <person name="Pankratov T.A."/>
            <person name="Rakitin A.L."/>
            <person name="Ivanova A.A."/>
            <person name="Beletsky A.V."/>
            <person name="Mardanov A.V."/>
            <person name="Sinninghe Damste J.S."/>
            <person name="Dedysh S.N."/>
        </authorList>
    </citation>
    <scope>NUCLEOTIDE SEQUENCE [LARGE SCALE GENOMIC DNA]</scope>
    <source>
        <strain evidence="1 2">SBC82</strain>
    </source>
</reference>
<gene>
    <name evidence="1" type="ORF">ACPOL_6705</name>
</gene>
<dbReference type="Proteomes" id="UP000253606">
    <property type="component" value="Chromosome"/>
</dbReference>
<dbReference type="EMBL" id="CP030840">
    <property type="protein sequence ID" value="AXC15917.1"/>
    <property type="molecule type" value="Genomic_DNA"/>
</dbReference>
<dbReference type="AlphaFoldDB" id="A0A2Z5GAL8"/>
<evidence type="ECO:0000313" key="2">
    <source>
        <dbReference type="Proteomes" id="UP000253606"/>
    </source>
</evidence>
<accession>A0A2Z5GAL8</accession>
<sequence>MEVRAISRTGSPVDHGFKFKIELNINPVAMMTAQSIFHIRPIETVAAPFGRNEDRFSIRK</sequence>
<evidence type="ECO:0000313" key="1">
    <source>
        <dbReference type="EMBL" id="AXC15917.1"/>
    </source>
</evidence>
<name>A0A2Z5GAL8_9BACT</name>
<protein>
    <submittedName>
        <fullName evidence="1">Uncharacterized protein</fullName>
    </submittedName>
</protein>